<keyword evidence="1" id="KW-0175">Coiled coil</keyword>
<dbReference type="EMBL" id="OV651815">
    <property type="protein sequence ID" value="CAH1108882.1"/>
    <property type="molecule type" value="Genomic_DNA"/>
</dbReference>
<gene>
    <name evidence="2" type="ORF">PSYICH_LOCUS8354</name>
</gene>
<keyword evidence="3" id="KW-1185">Reference proteome</keyword>
<dbReference type="Proteomes" id="UP001153636">
    <property type="component" value="Chromosome 3"/>
</dbReference>
<organism evidence="2 3">
    <name type="scientific">Psylliodes chrysocephalus</name>
    <dbReference type="NCBI Taxonomy" id="3402493"/>
    <lineage>
        <taxon>Eukaryota</taxon>
        <taxon>Metazoa</taxon>
        <taxon>Ecdysozoa</taxon>
        <taxon>Arthropoda</taxon>
        <taxon>Hexapoda</taxon>
        <taxon>Insecta</taxon>
        <taxon>Pterygota</taxon>
        <taxon>Neoptera</taxon>
        <taxon>Endopterygota</taxon>
        <taxon>Coleoptera</taxon>
        <taxon>Polyphaga</taxon>
        <taxon>Cucujiformia</taxon>
        <taxon>Chrysomeloidea</taxon>
        <taxon>Chrysomelidae</taxon>
        <taxon>Galerucinae</taxon>
        <taxon>Alticini</taxon>
        <taxon>Psylliodes</taxon>
    </lineage>
</organism>
<name>A0A9P0CSZ0_9CUCU</name>
<proteinExistence type="predicted"/>
<accession>A0A9P0CSZ0</accession>
<reference evidence="2" key="1">
    <citation type="submission" date="2022-01" db="EMBL/GenBank/DDBJ databases">
        <authorList>
            <person name="King R."/>
        </authorList>
    </citation>
    <scope>NUCLEOTIDE SEQUENCE</scope>
</reference>
<feature type="coiled-coil region" evidence="1">
    <location>
        <begin position="401"/>
        <end position="481"/>
    </location>
</feature>
<dbReference type="PANTHER" id="PTHR34649">
    <property type="entry name" value="CILIA- AND FLAGELLA-ASSOCIATED PROTEIN 99"/>
    <property type="match status" value="1"/>
</dbReference>
<evidence type="ECO:0008006" key="4">
    <source>
        <dbReference type="Google" id="ProtNLM"/>
    </source>
</evidence>
<dbReference type="AlphaFoldDB" id="A0A9P0CSZ0"/>
<feature type="coiled-coil region" evidence="1">
    <location>
        <begin position="294"/>
        <end position="321"/>
    </location>
</feature>
<evidence type="ECO:0000313" key="2">
    <source>
        <dbReference type="EMBL" id="CAH1108882.1"/>
    </source>
</evidence>
<dbReference type="OrthoDB" id="10262255at2759"/>
<dbReference type="PANTHER" id="PTHR34649:SF1">
    <property type="entry name" value="CILIA- AND FLAGELLA-ASSOCIATED PROTEIN 99"/>
    <property type="match status" value="1"/>
</dbReference>
<sequence>MIDIYLLSDGVSKIGVKMTKSITKTLLHLLKDFKSTEYVTEIDFIQKCLNDNRFSSEDIIIDYFLKLTQCEEFLNKIAKDFIKINKLIRVNDEYIKILIFFLIFVLDSKNAKEILEDPVFYTIPLLNFLCMDEKYPTIAKWATQYFDNEFVVHNVLEPLLGRVGAFKAIIRYIEQEEDKKMPKTLLTIPKPFKLSGSGVPPPPPANTPDIKKSEVEVFEKTHRTVTFNIIEKKLEKEHKKHVTQALALLKKIKVLRVPTNKTAKISTEITDETQVHTKWFTPTKLPPKKEVEIKKNIATTLRDASRLLKEQEEEVNRIQNILKGGCCSQQIEVALVEDRKNNERAAWEYIQRRHLEGLITFEEAILAKKKLLEDNKAKFLEVQAEKMYLNQILDEFKEREQKRVKAKVEQTHKEKEEAKEAEKKFVERKLEEARMREYELKEMLKKREQENAAELASKMELIQEIKNIHEINMKMNEARREFDPTETSNLGLLCEMSIAELRERLAVEKMKMCQELETKHDRVQTQRRKQQDMIERYKEFIDNTRKAPKMLIEPVYRPPVLEENSELQALRKQLEEKRSLRISM</sequence>
<dbReference type="InterPro" id="IPR039341">
    <property type="entry name" value="CFAP99"/>
</dbReference>
<evidence type="ECO:0000256" key="1">
    <source>
        <dbReference type="SAM" id="Coils"/>
    </source>
</evidence>
<evidence type="ECO:0000313" key="3">
    <source>
        <dbReference type="Proteomes" id="UP001153636"/>
    </source>
</evidence>
<protein>
    <recommendedName>
        <fullName evidence="4">Cilia- and flagella-associated protein 99</fullName>
    </recommendedName>
</protein>